<dbReference type="EMBL" id="MTJN01000002">
    <property type="protein sequence ID" value="OOV07968.1"/>
    <property type="molecule type" value="Genomic_DNA"/>
</dbReference>
<dbReference type="RefSeq" id="WP_078365833.1">
    <property type="nucleotide sequence ID" value="NZ_MTJN01000002.1"/>
</dbReference>
<keyword evidence="2" id="KW-1185">Reference proteome</keyword>
<dbReference type="Proteomes" id="UP000190750">
    <property type="component" value="Unassembled WGS sequence"/>
</dbReference>
<proteinExistence type="predicted"/>
<organism evidence="1 2">
    <name type="scientific">Rhodoferax fermentans</name>
    <dbReference type="NCBI Taxonomy" id="28066"/>
    <lineage>
        <taxon>Bacteria</taxon>
        <taxon>Pseudomonadati</taxon>
        <taxon>Pseudomonadota</taxon>
        <taxon>Betaproteobacteria</taxon>
        <taxon>Burkholderiales</taxon>
        <taxon>Comamonadaceae</taxon>
        <taxon>Rhodoferax</taxon>
    </lineage>
</organism>
<accession>A0A1T1AVI8</accession>
<evidence type="ECO:0000313" key="1">
    <source>
        <dbReference type="EMBL" id="OOV07968.1"/>
    </source>
</evidence>
<protein>
    <recommendedName>
        <fullName evidence="3">Glycosyl transferase</fullName>
    </recommendedName>
</protein>
<dbReference type="Pfam" id="PF20102">
    <property type="entry name" value="DUF6492"/>
    <property type="match status" value="1"/>
</dbReference>
<name>A0A1T1AVI8_RHOFE</name>
<dbReference type="AlphaFoldDB" id="A0A1T1AVI8"/>
<comment type="caution">
    <text evidence="1">The sequence shown here is derived from an EMBL/GenBank/DDBJ whole genome shotgun (WGS) entry which is preliminary data.</text>
</comment>
<sequence length="295" mass="34422">MKPLTLYCKSYRTDLRRVVRLAQSIRQHNTDNLPFYVSVPQHDLALFREHLGGFAVELLTDEDILQASPRIDAEQVRRMPGSLSQQVVKSEFWRLGLSTAYLCLDSDAAFIRPFSLADFMTAEGTPYTMLDECHDLMEDAIRHQRRRVVDAYIKEADLVQQLFQRLGRRYSFGPFPLVWHRAVWESLDSHYLQPKGMNFADAITQAPIESRWYGEALLAYGAIPLLPCQALFKVYHYAWQYDRDQRDGVRSLDLAQFYCGEIKQSNWEREMDWPQEGGGVLSRLGRRLRRRLGRI</sequence>
<dbReference type="InterPro" id="IPR045499">
    <property type="entry name" value="DUF6492"/>
</dbReference>
<reference evidence="1 2" key="1">
    <citation type="submission" date="2017-01" db="EMBL/GenBank/DDBJ databases">
        <title>Genome sequencing of Rhodoferax fermentans JCM 7819.</title>
        <authorList>
            <person name="Kim Y.J."/>
            <person name="Farh M.E.-A."/>
            <person name="Yang D.-C."/>
        </authorList>
    </citation>
    <scope>NUCLEOTIDE SEQUENCE [LARGE SCALE GENOMIC DNA]</scope>
    <source>
        <strain evidence="1 2">JCM 7819</strain>
    </source>
</reference>
<evidence type="ECO:0008006" key="3">
    <source>
        <dbReference type="Google" id="ProtNLM"/>
    </source>
</evidence>
<gene>
    <name evidence="1" type="ORF">RF819_15680</name>
</gene>
<dbReference type="STRING" id="28066.RF819_15680"/>
<evidence type="ECO:0000313" key="2">
    <source>
        <dbReference type="Proteomes" id="UP000190750"/>
    </source>
</evidence>